<evidence type="ECO:0000313" key="2">
    <source>
        <dbReference type="EMBL" id="MFC0540140.1"/>
    </source>
</evidence>
<dbReference type="EMBL" id="JBHLUD010000001">
    <property type="protein sequence ID" value="MFC0540140.1"/>
    <property type="molecule type" value="Genomic_DNA"/>
</dbReference>
<keyword evidence="3" id="KW-1185">Reference proteome</keyword>
<feature type="signal peptide" evidence="1">
    <location>
        <begin position="1"/>
        <end position="25"/>
    </location>
</feature>
<dbReference type="Proteomes" id="UP001589810">
    <property type="component" value="Unassembled WGS sequence"/>
</dbReference>
<evidence type="ECO:0000256" key="1">
    <source>
        <dbReference type="SAM" id="SignalP"/>
    </source>
</evidence>
<sequence>MGTKTVITALVCVALTVTGCATQIAGVAQPLGASQDQSTGGGATATTSELGDPRTVDVCQFAPQDAFKAMAPKFKLDTSLSDYGSCYYSLILADTATPPKVTGGFLLSVQTETSMASPDDYLKRFQVTVTAKQQDGRTVFAGKGQKDTGCLRGITLSGGQAIVLEAKNSSSFPDADPCPTADAMAAGALAVLKSGNLKHNPFPAGSAGDVDICPTLSAAATKALGGTVTATPAGFYGCNFVSGTHNFVSVLLSSDDWPPQFKIGTPTAFQVGSRPAQVSGVSNEKLASSYVQVQYTKSPFTNDEFEVVTVNMTVTGKADVTPQAKQFATDVISVLDGHH</sequence>
<evidence type="ECO:0000313" key="3">
    <source>
        <dbReference type="Proteomes" id="UP001589810"/>
    </source>
</evidence>
<gene>
    <name evidence="2" type="ORF">ACFFH7_01540</name>
</gene>
<feature type="chain" id="PRO_5046909344" description="DUF3558 domain-containing protein" evidence="1">
    <location>
        <begin position="26"/>
        <end position="339"/>
    </location>
</feature>
<keyword evidence="1" id="KW-0732">Signal</keyword>
<evidence type="ECO:0008006" key="4">
    <source>
        <dbReference type="Google" id="ProtNLM"/>
    </source>
</evidence>
<comment type="caution">
    <text evidence="2">The sequence shown here is derived from an EMBL/GenBank/DDBJ whole genome shotgun (WGS) entry which is preliminary data.</text>
</comment>
<proteinExistence type="predicted"/>
<accession>A0ABV6MIM3</accession>
<dbReference type="PROSITE" id="PS51257">
    <property type="entry name" value="PROKAR_LIPOPROTEIN"/>
    <property type="match status" value="1"/>
</dbReference>
<reference evidence="2 3" key="1">
    <citation type="submission" date="2024-09" db="EMBL/GenBank/DDBJ databases">
        <authorList>
            <person name="Sun Q."/>
            <person name="Mori K."/>
        </authorList>
    </citation>
    <scope>NUCLEOTIDE SEQUENCE [LARGE SCALE GENOMIC DNA]</scope>
    <source>
        <strain evidence="2 3">TBRC 1432</strain>
    </source>
</reference>
<dbReference type="RefSeq" id="WP_273938903.1">
    <property type="nucleotide sequence ID" value="NZ_CP097263.1"/>
</dbReference>
<organism evidence="2 3">
    <name type="scientific">Kutzneria chonburiensis</name>
    <dbReference type="NCBI Taxonomy" id="1483604"/>
    <lineage>
        <taxon>Bacteria</taxon>
        <taxon>Bacillati</taxon>
        <taxon>Actinomycetota</taxon>
        <taxon>Actinomycetes</taxon>
        <taxon>Pseudonocardiales</taxon>
        <taxon>Pseudonocardiaceae</taxon>
        <taxon>Kutzneria</taxon>
    </lineage>
</organism>
<protein>
    <recommendedName>
        <fullName evidence="4">DUF3558 domain-containing protein</fullName>
    </recommendedName>
</protein>
<name>A0ABV6MIM3_9PSEU</name>